<proteinExistence type="predicted"/>
<comment type="caution">
    <text evidence="1">The sequence shown here is derived from an EMBL/GenBank/DDBJ whole genome shotgun (WGS) entry which is preliminary data.</text>
</comment>
<organism evidence="1 2">
    <name type="scientific">Mucilaginibacter frigoritolerans</name>
    <dbReference type="NCBI Taxonomy" id="652788"/>
    <lineage>
        <taxon>Bacteria</taxon>
        <taxon>Pseudomonadati</taxon>
        <taxon>Bacteroidota</taxon>
        <taxon>Sphingobacteriia</taxon>
        <taxon>Sphingobacteriales</taxon>
        <taxon>Sphingobacteriaceae</taxon>
        <taxon>Mucilaginibacter</taxon>
    </lineage>
</organism>
<protein>
    <submittedName>
        <fullName evidence="1">Uncharacterized protein</fullName>
    </submittedName>
</protein>
<evidence type="ECO:0000313" key="1">
    <source>
        <dbReference type="EMBL" id="TWI96374.1"/>
    </source>
</evidence>
<accession>A0A562TT55</accession>
<reference evidence="1 2" key="1">
    <citation type="submission" date="2019-07" db="EMBL/GenBank/DDBJ databases">
        <title>Genomic Encyclopedia of Archaeal and Bacterial Type Strains, Phase II (KMG-II): from individual species to whole genera.</title>
        <authorList>
            <person name="Goeker M."/>
        </authorList>
    </citation>
    <scope>NUCLEOTIDE SEQUENCE [LARGE SCALE GENOMIC DNA]</scope>
    <source>
        <strain evidence="1 2">ATCC BAA-1854</strain>
    </source>
</reference>
<sequence>MGINFYSFKSLRLVVTYITYQKLVNKFIIKGYYPIQANMIPF</sequence>
<dbReference type="AlphaFoldDB" id="A0A562TT55"/>
<dbReference type="EMBL" id="VLLI01000013">
    <property type="protein sequence ID" value="TWI96374.1"/>
    <property type="molecule type" value="Genomic_DNA"/>
</dbReference>
<evidence type="ECO:0000313" key="2">
    <source>
        <dbReference type="Proteomes" id="UP000317010"/>
    </source>
</evidence>
<dbReference type="Proteomes" id="UP000317010">
    <property type="component" value="Unassembled WGS sequence"/>
</dbReference>
<name>A0A562TT55_9SPHI</name>
<keyword evidence="2" id="KW-1185">Reference proteome</keyword>
<gene>
    <name evidence="1" type="ORF">JN11_04108</name>
</gene>